<dbReference type="Pfam" id="PF00903">
    <property type="entry name" value="Glyoxalase"/>
    <property type="match status" value="1"/>
</dbReference>
<dbReference type="PANTHER" id="PTHR34109">
    <property type="entry name" value="BNAUNNG04460D PROTEIN-RELATED"/>
    <property type="match status" value="1"/>
</dbReference>
<dbReference type="InterPro" id="IPR004360">
    <property type="entry name" value="Glyas_Fos-R_dOase_dom"/>
</dbReference>
<dbReference type="Gene3D" id="3.30.720.110">
    <property type="match status" value="1"/>
</dbReference>
<dbReference type="PANTHER" id="PTHR34109:SF1">
    <property type="entry name" value="VOC DOMAIN-CONTAINING PROTEIN"/>
    <property type="match status" value="1"/>
</dbReference>
<gene>
    <name evidence="2" type="ORF">JY500_18520</name>
</gene>
<dbReference type="Proteomes" id="UP000663570">
    <property type="component" value="Chromosome"/>
</dbReference>
<accession>A0ABX7M3U8</accession>
<dbReference type="PROSITE" id="PS51819">
    <property type="entry name" value="VOC"/>
    <property type="match status" value="1"/>
</dbReference>
<keyword evidence="3" id="KW-1185">Reference proteome</keyword>
<dbReference type="Gene3D" id="3.30.720.120">
    <property type="match status" value="1"/>
</dbReference>
<protein>
    <submittedName>
        <fullName evidence="2">VOC family protein</fullName>
    </submittedName>
</protein>
<dbReference type="InterPro" id="IPR037523">
    <property type="entry name" value="VOC_core"/>
</dbReference>
<evidence type="ECO:0000259" key="1">
    <source>
        <dbReference type="PROSITE" id="PS51819"/>
    </source>
</evidence>
<dbReference type="CDD" id="cd07246">
    <property type="entry name" value="VOC_like"/>
    <property type="match status" value="1"/>
</dbReference>
<organism evidence="2 3">
    <name type="scientific">Niveibacterium microcysteis</name>
    <dbReference type="NCBI Taxonomy" id="2811415"/>
    <lineage>
        <taxon>Bacteria</taxon>
        <taxon>Pseudomonadati</taxon>
        <taxon>Pseudomonadota</taxon>
        <taxon>Betaproteobacteria</taxon>
        <taxon>Rhodocyclales</taxon>
        <taxon>Rhodocyclaceae</taxon>
        <taxon>Niveibacterium</taxon>
    </lineage>
</organism>
<sequence>MNTPHTAVQKIPAGMHSLTPHLVCRNASEAIAFYERAFGAVTLGRLPGPDGKLMHAMLKIGDSALMLNDEFPDFGAVGPQAGTVSPVTIHLFVEDVDATFARAIEAGARVTLPVADMFWGDRYGKLVDPFGHQWSVATHIRDLTPEQIAAAMPQGCPDATA</sequence>
<dbReference type="InterPro" id="IPR029068">
    <property type="entry name" value="Glyas_Bleomycin-R_OHBP_Dase"/>
</dbReference>
<dbReference type="RefSeq" id="WP_172203320.1">
    <property type="nucleotide sequence ID" value="NZ_CP071060.1"/>
</dbReference>
<dbReference type="EMBL" id="CP071060">
    <property type="protein sequence ID" value="QSI76430.1"/>
    <property type="molecule type" value="Genomic_DNA"/>
</dbReference>
<evidence type="ECO:0000313" key="2">
    <source>
        <dbReference type="EMBL" id="QSI76430.1"/>
    </source>
</evidence>
<feature type="domain" description="VOC" evidence="1">
    <location>
        <begin position="14"/>
        <end position="139"/>
    </location>
</feature>
<dbReference type="SUPFAM" id="SSF54593">
    <property type="entry name" value="Glyoxalase/Bleomycin resistance protein/Dihydroxybiphenyl dioxygenase"/>
    <property type="match status" value="1"/>
</dbReference>
<evidence type="ECO:0000313" key="3">
    <source>
        <dbReference type="Proteomes" id="UP000663570"/>
    </source>
</evidence>
<name>A0ABX7M3U8_9RHOO</name>
<reference evidence="2 3" key="1">
    <citation type="submission" date="2021-02" db="EMBL/GenBank/DDBJ databases">
        <title>Niveibacterium changnyeongensis HC41.</title>
        <authorList>
            <person name="Kang M."/>
        </authorList>
    </citation>
    <scope>NUCLEOTIDE SEQUENCE [LARGE SCALE GENOMIC DNA]</scope>
    <source>
        <strain evidence="2 3">HC41</strain>
    </source>
</reference>
<proteinExistence type="predicted"/>